<protein>
    <recommendedName>
        <fullName evidence="1">Integrase zinc-binding domain-containing protein</fullName>
    </recommendedName>
</protein>
<dbReference type="Proteomes" id="UP000591131">
    <property type="component" value="Unassembled WGS sequence"/>
</dbReference>
<feature type="non-terminal residue" evidence="2">
    <location>
        <position position="263"/>
    </location>
</feature>
<keyword evidence="3" id="KW-1185">Reference proteome</keyword>
<evidence type="ECO:0000313" key="3">
    <source>
        <dbReference type="Proteomes" id="UP000591131"/>
    </source>
</evidence>
<sequence length="263" mass="29751">EMDTLTIDGLALPQIWLLTDSQLNCWRLRRPEASDAKYLPIFERRRVQLLRSGLQKLANELYVPIRVGHVSGKVNPADRATRPELGVQDMLQLNGDEMSAILDSVSTVTTFGIQGVDVEDEYPDELELYDNTEPDYVVTLVAAVQLHKDVPPPIEDSELHWMIKVSQTANAKLKLLFDKVMKGVDTPGYEVKNDLLYRVGNVALDDSNRGSCAVSQIIIPDVDDKLQTAVVAKVHNQHGGHPGRVTLLRWVWRHYYWHSMDKT</sequence>
<dbReference type="OrthoDB" id="10441540at2759"/>
<name>A0A7J6KN32_PERCH</name>
<dbReference type="AlphaFoldDB" id="A0A7J6KN32"/>
<dbReference type="Gene3D" id="1.10.340.70">
    <property type="match status" value="1"/>
</dbReference>
<dbReference type="InterPro" id="IPR041588">
    <property type="entry name" value="Integrase_H2C2"/>
</dbReference>
<dbReference type="Pfam" id="PF17921">
    <property type="entry name" value="Integrase_H2C2"/>
    <property type="match status" value="1"/>
</dbReference>
<feature type="non-terminal residue" evidence="2">
    <location>
        <position position="1"/>
    </location>
</feature>
<evidence type="ECO:0000259" key="1">
    <source>
        <dbReference type="Pfam" id="PF17921"/>
    </source>
</evidence>
<reference evidence="2 3" key="1">
    <citation type="submission" date="2020-04" db="EMBL/GenBank/DDBJ databases">
        <title>Perkinsus chesapeaki whole genome sequence.</title>
        <authorList>
            <person name="Bogema D.R."/>
        </authorList>
    </citation>
    <scope>NUCLEOTIDE SEQUENCE [LARGE SCALE GENOMIC DNA]</scope>
    <source>
        <strain evidence="2">ATCC PRA-425</strain>
    </source>
</reference>
<gene>
    <name evidence="2" type="ORF">FOL47_003949</name>
</gene>
<accession>A0A7J6KN32</accession>
<comment type="caution">
    <text evidence="2">The sequence shown here is derived from an EMBL/GenBank/DDBJ whole genome shotgun (WGS) entry which is preliminary data.</text>
</comment>
<proteinExistence type="predicted"/>
<organism evidence="2 3">
    <name type="scientific">Perkinsus chesapeaki</name>
    <name type="common">Clam parasite</name>
    <name type="synonym">Perkinsus andrewsi</name>
    <dbReference type="NCBI Taxonomy" id="330153"/>
    <lineage>
        <taxon>Eukaryota</taxon>
        <taxon>Sar</taxon>
        <taxon>Alveolata</taxon>
        <taxon>Perkinsozoa</taxon>
        <taxon>Perkinsea</taxon>
        <taxon>Perkinsida</taxon>
        <taxon>Perkinsidae</taxon>
        <taxon>Perkinsus</taxon>
    </lineage>
</organism>
<evidence type="ECO:0000313" key="2">
    <source>
        <dbReference type="EMBL" id="KAF4647936.1"/>
    </source>
</evidence>
<dbReference type="EMBL" id="JAAPAO010002281">
    <property type="protein sequence ID" value="KAF4647936.1"/>
    <property type="molecule type" value="Genomic_DNA"/>
</dbReference>
<feature type="domain" description="Integrase zinc-binding" evidence="1">
    <location>
        <begin position="222"/>
        <end position="262"/>
    </location>
</feature>